<feature type="domain" description="HTH tetR-type" evidence="6">
    <location>
        <begin position="14"/>
        <end position="74"/>
    </location>
</feature>
<dbReference type="AlphaFoldDB" id="A0A1G4XGU5"/>
<dbReference type="STRING" id="1960309.SAMN03159343_0919"/>
<feature type="DNA-binding region" description="H-T-H motif" evidence="4">
    <location>
        <begin position="37"/>
        <end position="56"/>
    </location>
</feature>
<dbReference type="PROSITE" id="PS50977">
    <property type="entry name" value="HTH_TETR_2"/>
    <property type="match status" value="1"/>
</dbReference>
<dbReference type="SUPFAM" id="SSF46689">
    <property type="entry name" value="Homeodomain-like"/>
    <property type="match status" value="1"/>
</dbReference>
<dbReference type="PRINTS" id="PR00455">
    <property type="entry name" value="HTHTETR"/>
</dbReference>
<evidence type="ECO:0000256" key="1">
    <source>
        <dbReference type="ARBA" id="ARBA00023015"/>
    </source>
</evidence>
<dbReference type="PANTHER" id="PTHR30055">
    <property type="entry name" value="HTH-TYPE TRANSCRIPTIONAL REGULATOR RUTR"/>
    <property type="match status" value="1"/>
</dbReference>
<organism evidence="7 8">
    <name type="scientific">Klenkia marina</name>
    <dbReference type="NCBI Taxonomy" id="1960309"/>
    <lineage>
        <taxon>Bacteria</taxon>
        <taxon>Bacillati</taxon>
        <taxon>Actinomycetota</taxon>
        <taxon>Actinomycetes</taxon>
        <taxon>Geodermatophilales</taxon>
        <taxon>Geodermatophilaceae</taxon>
        <taxon>Klenkia</taxon>
    </lineage>
</organism>
<dbReference type="RefSeq" id="WP_092799992.1">
    <property type="nucleotide sequence ID" value="NZ_FMUH01000001.1"/>
</dbReference>
<evidence type="ECO:0000259" key="6">
    <source>
        <dbReference type="PROSITE" id="PS50977"/>
    </source>
</evidence>
<keyword evidence="8" id="KW-1185">Reference proteome</keyword>
<dbReference type="InterPro" id="IPR001647">
    <property type="entry name" value="HTH_TetR"/>
</dbReference>
<evidence type="ECO:0000313" key="7">
    <source>
        <dbReference type="EMBL" id="SCX40254.1"/>
    </source>
</evidence>
<dbReference type="Gene3D" id="1.10.357.10">
    <property type="entry name" value="Tetracycline Repressor, domain 2"/>
    <property type="match status" value="1"/>
</dbReference>
<dbReference type="EMBL" id="FMUH01000001">
    <property type="protein sequence ID" value="SCX40254.1"/>
    <property type="molecule type" value="Genomic_DNA"/>
</dbReference>
<keyword evidence="3" id="KW-0804">Transcription</keyword>
<dbReference type="GO" id="GO:0003700">
    <property type="term" value="F:DNA-binding transcription factor activity"/>
    <property type="evidence" value="ECO:0007669"/>
    <property type="project" value="TreeGrafter"/>
</dbReference>
<proteinExistence type="predicted"/>
<evidence type="ECO:0000256" key="2">
    <source>
        <dbReference type="ARBA" id="ARBA00023125"/>
    </source>
</evidence>
<feature type="compositionally biased region" description="Low complexity" evidence="5">
    <location>
        <begin position="260"/>
        <end position="285"/>
    </location>
</feature>
<gene>
    <name evidence="7" type="ORF">SAMN03159343_0919</name>
</gene>
<protein>
    <submittedName>
        <fullName evidence="7">Transcriptional regulator, TetR family</fullName>
    </submittedName>
</protein>
<name>A0A1G4XGU5_9ACTN</name>
<evidence type="ECO:0000256" key="5">
    <source>
        <dbReference type="SAM" id="MobiDB-lite"/>
    </source>
</evidence>
<dbReference type="Pfam" id="PF00440">
    <property type="entry name" value="TetR_N"/>
    <property type="match status" value="1"/>
</dbReference>
<keyword evidence="1" id="KW-0805">Transcription regulation</keyword>
<evidence type="ECO:0000313" key="8">
    <source>
        <dbReference type="Proteomes" id="UP000198981"/>
    </source>
</evidence>
<accession>A0A1G4XGU5</accession>
<dbReference type="GO" id="GO:0000976">
    <property type="term" value="F:transcription cis-regulatory region binding"/>
    <property type="evidence" value="ECO:0007669"/>
    <property type="project" value="TreeGrafter"/>
</dbReference>
<dbReference type="PANTHER" id="PTHR30055:SF234">
    <property type="entry name" value="HTH-TYPE TRANSCRIPTIONAL REGULATOR BETI"/>
    <property type="match status" value="1"/>
</dbReference>
<sequence length="285" mass="30681">MPQELADRRARKKARTRVEVRRAAQRLFADRGFDAVTVADVAEAADVAVQTVFNHFATKEELFFSGRDWWAHGAAAAVRSRRPGTGAVATAHAWLESHVLVVPRLLRRPAIACYLETIMASQTLQLQQRELMRRAEFELSDALHATWVEQLGDLPGLRVPADLLSGVLVTSARVVLTEQWRRGWGSASVEVAEQGVETERAEMRELSQLTFSGVIAGLGAVADHPADSSVLARVAQLEKHLPPDLVVARRARPGGQRPEAPTTGSSAPSTSAASSSAGSGSANAV</sequence>
<dbReference type="InterPro" id="IPR050109">
    <property type="entry name" value="HTH-type_TetR-like_transc_reg"/>
</dbReference>
<feature type="region of interest" description="Disordered" evidence="5">
    <location>
        <begin position="244"/>
        <end position="285"/>
    </location>
</feature>
<dbReference type="InterPro" id="IPR009057">
    <property type="entry name" value="Homeodomain-like_sf"/>
</dbReference>
<reference evidence="8" key="1">
    <citation type="submission" date="2016-10" db="EMBL/GenBank/DDBJ databases">
        <authorList>
            <person name="Varghese N."/>
            <person name="Submissions S."/>
        </authorList>
    </citation>
    <scope>NUCLEOTIDE SEQUENCE [LARGE SCALE GENOMIC DNA]</scope>
    <source>
        <strain evidence="8">DSM 45722</strain>
    </source>
</reference>
<keyword evidence="2 4" id="KW-0238">DNA-binding</keyword>
<dbReference type="Proteomes" id="UP000198981">
    <property type="component" value="Unassembled WGS sequence"/>
</dbReference>
<evidence type="ECO:0000256" key="4">
    <source>
        <dbReference type="PROSITE-ProRule" id="PRU00335"/>
    </source>
</evidence>
<evidence type="ECO:0000256" key="3">
    <source>
        <dbReference type="ARBA" id="ARBA00023163"/>
    </source>
</evidence>